<dbReference type="EMBL" id="OX459950">
    <property type="protein sequence ID" value="CAI9156638.1"/>
    <property type="molecule type" value="Genomic_DNA"/>
</dbReference>
<keyword evidence="2" id="KW-1185">Reference proteome</keyword>
<proteinExistence type="predicted"/>
<protein>
    <submittedName>
        <fullName evidence="1">Uncharacterized protein</fullName>
    </submittedName>
</protein>
<accession>A0ABN8Y4X5</accession>
<organism evidence="1 2">
    <name type="scientific">Rangifer tarandus platyrhynchus</name>
    <name type="common">Svalbard reindeer</name>
    <dbReference type="NCBI Taxonomy" id="3082113"/>
    <lineage>
        <taxon>Eukaryota</taxon>
        <taxon>Metazoa</taxon>
        <taxon>Chordata</taxon>
        <taxon>Craniata</taxon>
        <taxon>Vertebrata</taxon>
        <taxon>Euteleostomi</taxon>
        <taxon>Mammalia</taxon>
        <taxon>Eutheria</taxon>
        <taxon>Laurasiatheria</taxon>
        <taxon>Artiodactyla</taxon>
        <taxon>Ruminantia</taxon>
        <taxon>Pecora</taxon>
        <taxon>Cervidae</taxon>
        <taxon>Odocoileinae</taxon>
        <taxon>Rangifer</taxon>
    </lineage>
</organism>
<evidence type="ECO:0000313" key="2">
    <source>
        <dbReference type="Proteomes" id="UP001176941"/>
    </source>
</evidence>
<gene>
    <name evidence="1" type="ORF">MRATA1EN1_LOCUS5600</name>
</gene>
<name>A0ABN8Y4X5_RANTA</name>
<evidence type="ECO:0000313" key="1">
    <source>
        <dbReference type="EMBL" id="CAI9156638.1"/>
    </source>
</evidence>
<reference evidence="1" key="1">
    <citation type="submission" date="2023-04" db="EMBL/GenBank/DDBJ databases">
        <authorList>
            <consortium name="ELIXIR-Norway"/>
        </authorList>
    </citation>
    <scope>NUCLEOTIDE SEQUENCE [LARGE SCALE GENOMIC DNA]</scope>
</reference>
<sequence>MKSAKATAAGSACLSGLVIENGAGQDEPRRPVFSADTRDRQVHDVSPAISIRVSSSDRLGGLLARARMPSKGILKTVKGPLRISQAERISDCGKIPGTSPLGSSTFSALSLKTDLGFLLEPLAYSPILPVGGSQGRHSALLRGQLLTLACRQLTRR</sequence>
<dbReference type="Proteomes" id="UP001176941">
    <property type="component" value="Chromosome 14"/>
</dbReference>